<organism evidence="1 2">
    <name type="scientific">Pasteurella bettyae CCUG 2042</name>
    <dbReference type="NCBI Taxonomy" id="1095749"/>
    <lineage>
        <taxon>Bacteria</taxon>
        <taxon>Pseudomonadati</taxon>
        <taxon>Pseudomonadota</taxon>
        <taxon>Gammaproteobacteria</taxon>
        <taxon>Pasteurellales</taxon>
        <taxon>Pasteurellaceae</taxon>
        <taxon>Pasteurella</taxon>
    </lineage>
</organism>
<dbReference type="AlphaFoldDB" id="I3DI31"/>
<dbReference type="RefSeq" id="WP_005758816.1">
    <property type="nucleotide sequence ID" value="NZ_AJSX01000007.1"/>
</dbReference>
<comment type="caution">
    <text evidence="1">The sequence shown here is derived from an EMBL/GenBank/DDBJ whole genome shotgun (WGS) entry which is preliminary data.</text>
</comment>
<name>I3DI31_9PAST</name>
<dbReference type="PANTHER" id="PTHR34874:SF1">
    <property type="entry name" value="PROTEIN YCHN"/>
    <property type="match status" value="1"/>
</dbReference>
<evidence type="ECO:0000313" key="2">
    <source>
        <dbReference type="Proteomes" id="UP000006457"/>
    </source>
</evidence>
<dbReference type="PATRIC" id="fig|1095749.3.peg.430"/>
<dbReference type="EMBL" id="AJSX01000007">
    <property type="protein sequence ID" value="EIJ71374.1"/>
    <property type="molecule type" value="Genomic_DNA"/>
</dbReference>
<keyword evidence="2" id="KW-1185">Reference proteome</keyword>
<evidence type="ECO:0000313" key="1">
    <source>
        <dbReference type="EMBL" id="EIJ71374.1"/>
    </source>
</evidence>
<dbReference type="Pfam" id="PF02635">
    <property type="entry name" value="DsrE"/>
    <property type="match status" value="1"/>
</dbReference>
<reference evidence="1 2" key="1">
    <citation type="submission" date="2012-03" db="EMBL/GenBank/DDBJ databases">
        <authorList>
            <person name="Harkins D.M."/>
            <person name="Madupu R."/>
            <person name="Durkin A.S."/>
            <person name="Torralba M."/>
            <person name="Methe B."/>
            <person name="Sutton G.G."/>
            <person name="Nelson K.E."/>
        </authorList>
    </citation>
    <scope>NUCLEOTIDE SEQUENCE [LARGE SCALE GENOMIC DNA]</scope>
    <source>
        <strain evidence="1 2">CCUG 2042</strain>
    </source>
</reference>
<accession>I3DI31</accession>
<dbReference type="GO" id="GO:0005829">
    <property type="term" value="C:cytosol"/>
    <property type="evidence" value="ECO:0007669"/>
    <property type="project" value="TreeGrafter"/>
</dbReference>
<sequence length="118" mass="12879">MQKLLFILNESPYGTEKAFNALRFAINLIEEHPKEVEVKVFCFSDSVLSGLAGQAPNDGSNVQQTLEVLTGLGAEVKLCTSCTKARGITHLPLVKGVVLGTLDDVSEWTLWADKVINF</sequence>
<dbReference type="OrthoDB" id="9807918at2"/>
<dbReference type="InterPro" id="IPR027396">
    <property type="entry name" value="DsrEFH-like"/>
</dbReference>
<dbReference type="InterPro" id="IPR003787">
    <property type="entry name" value="Sulphur_relay_DsrE/F-like"/>
</dbReference>
<protein>
    <submittedName>
        <fullName evidence="1">DsrE/DsrF-like family protein</fullName>
    </submittedName>
</protein>
<dbReference type="eggNOG" id="COG1553">
    <property type="taxonomic scope" value="Bacteria"/>
</dbReference>
<proteinExistence type="predicted"/>
<gene>
    <name evidence="1" type="ORF">HMPREF1052_0196</name>
</gene>
<dbReference type="Proteomes" id="UP000006457">
    <property type="component" value="Unassembled WGS sequence"/>
</dbReference>
<dbReference type="PANTHER" id="PTHR34874">
    <property type="entry name" value="PROTEIN YCHN"/>
    <property type="match status" value="1"/>
</dbReference>
<dbReference type="Gene3D" id="3.40.1260.10">
    <property type="entry name" value="DsrEFH-like"/>
    <property type="match status" value="1"/>
</dbReference>
<dbReference type="SUPFAM" id="SSF75169">
    <property type="entry name" value="DsrEFH-like"/>
    <property type="match status" value="1"/>
</dbReference>